<evidence type="ECO:0000256" key="16">
    <source>
        <dbReference type="ARBA" id="ARBA00047899"/>
    </source>
</evidence>
<dbReference type="EMBL" id="JADCTT010000018">
    <property type="protein sequence ID" value="KAF9743167.1"/>
    <property type="molecule type" value="Genomic_DNA"/>
</dbReference>
<name>A0A8H7N0L6_BIOOC</name>
<organism evidence="20 21">
    <name type="scientific">Bionectria ochroleuca</name>
    <name type="common">Gliocladium roseum</name>
    <dbReference type="NCBI Taxonomy" id="29856"/>
    <lineage>
        <taxon>Eukaryota</taxon>
        <taxon>Fungi</taxon>
        <taxon>Dikarya</taxon>
        <taxon>Ascomycota</taxon>
        <taxon>Pezizomycotina</taxon>
        <taxon>Sordariomycetes</taxon>
        <taxon>Hypocreomycetidae</taxon>
        <taxon>Hypocreales</taxon>
        <taxon>Bionectriaceae</taxon>
        <taxon>Clonostachys</taxon>
    </lineage>
</organism>
<evidence type="ECO:0000313" key="20">
    <source>
        <dbReference type="EMBL" id="KAF9743167.1"/>
    </source>
</evidence>
<comment type="function">
    <text evidence="1">Component of the EKC/KEOPS complex that is required for the formation of a threonylcarbamoyl group on adenosine at position 37 (t(6)A37) in tRNAs that read codons beginning with adenine. The complex is probably involved in the transfer of the threonylcarbamoyl moiety of threonylcarbamoyl-AMP (TC-AMP) to the N6 group of A37. BUD32 has ATPase activity in the context of the EKC/KEOPS complex and likely plays a supporting role to the catalytic subunit KAE1. The EKC/KEOPS complex also promotes both telomere uncapping and telomere elongation. The complex is required for efficient recruitment of transcriptional coactivators.</text>
</comment>
<comment type="subcellular location">
    <subcellularLocation>
        <location evidence="2">Preautophagosomal structure membrane</location>
        <topology evidence="2">Peripheral membrane protein</topology>
    </subcellularLocation>
</comment>
<comment type="caution">
    <text evidence="20">The sequence shown here is derived from an EMBL/GenBank/DDBJ whole genome shotgun (WGS) entry which is preliminary data.</text>
</comment>
<evidence type="ECO:0000256" key="2">
    <source>
        <dbReference type="ARBA" id="ARBA00004623"/>
    </source>
</evidence>
<keyword evidence="9" id="KW-0547">Nucleotide-binding</keyword>
<dbReference type="GO" id="GO:0010506">
    <property type="term" value="P:regulation of autophagy"/>
    <property type="evidence" value="ECO:0007669"/>
    <property type="project" value="InterPro"/>
</dbReference>
<keyword evidence="12" id="KW-0653">Protein transport</keyword>
<dbReference type="GO" id="GO:0015031">
    <property type="term" value="P:protein transport"/>
    <property type="evidence" value="ECO:0007669"/>
    <property type="project" value="UniProtKB-KW"/>
</dbReference>
<reference evidence="20" key="1">
    <citation type="submission" date="2020-10" db="EMBL/GenBank/DDBJ databases">
        <title>High-Quality Genome Resource of Clonostachys rosea strain S41 by Oxford Nanopore Long-Read Sequencing.</title>
        <authorList>
            <person name="Wang H."/>
        </authorList>
    </citation>
    <scope>NUCLEOTIDE SEQUENCE</scope>
    <source>
        <strain evidence="20">S41</strain>
    </source>
</reference>
<dbReference type="GO" id="GO:0005776">
    <property type="term" value="C:autophagosome"/>
    <property type="evidence" value="ECO:0007669"/>
    <property type="project" value="TreeGrafter"/>
</dbReference>
<proteinExistence type="predicted"/>
<evidence type="ECO:0000256" key="6">
    <source>
        <dbReference type="ARBA" id="ARBA00019973"/>
    </source>
</evidence>
<dbReference type="InterPro" id="IPR045269">
    <property type="entry name" value="Atg1-like"/>
</dbReference>
<feature type="region of interest" description="Disordered" evidence="18">
    <location>
        <begin position="347"/>
        <end position="366"/>
    </location>
</feature>
<dbReference type="GO" id="GO:0005524">
    <property type="term" value="F:ATP binding"/>
    <property type="evidence" value="ECO:0007669"/>
    <property type="project" value="UniProtKB-KW"/>
</dbReference>
<evidence type="ECO:0000256" key="1">
    <source>
        <dbReference type="ARBA" id="ARBA00003747"/>
    </source>
</evidence>
<evidence type="ECO:0000256" key="7">
    <source>
        <dbReference type="ARBA" id="ARBA00022527"/>
    </source>
</evidence>
<dbReference type="InterPro" id="IPR011009">
    <property type="entry name" value="Kinase-like_dom_sf"/>
</dbReference>
<dbReference type="SUPFAM" id="SSF56112">
    <property type="entry name" value="Protein kinase-like (PK-like)"/>
    <property type="match status" value="1"/>
</dbReference>
<keyword evidence="7" id="KW-0723">Serine/threonine-protein kinase</keyword>
<evidence type="ECO:0000313" key="21">
    <source>
        <dbReference type="Proteomes" id="UP000616885"/>
    </source>
</evidence>
<dbReference type="GO" id="GO:0005829">
    <property type="term" value="C:cytosol"/>
    <property type="evidence" value="ECO:0007669"/>
    <property type="project" value="TreeGrafter"/>
</dbReference>
<evidence type="ECO:0000256" key="10">
    <source>
        <dbReference type="ARBA" id="ARBA00022777"/>
    </source>
</evidence>
<feature type="compositionally biased region" description="Low complexity" evidence="18">
    <location>
        <begin position="347"/>
        <end position="364"/>
    </location>
</feature>
<keyword evidence="10" id="KW-0418">Kinase</keyword>
<keyword evidence="11" id="KW-0067">ATP-binding</keyword>
<dbReference type="PROSITE" id="PS00109">
    <property type="entry name" value="PROTEIN_KINASE_TYR"/>
    <property type="match status" value="1"/>
</dbReference>
<dbReference type="GO" id="GO:0000045">
    <property type="term" value="P:autophagosome assembly"/>
    <property type="evidence" value="ECO:0007669"/>
    <property type="project" value="TreeGrafter"/>
</dbReference>
<dbReference type="EC" id="2.7.11.1" evidence="4"/>
<evidence type="ECO:0000256" key="4">
    <source>
        <dbReference type="ARBA" id="ARBA00012513"/>
    </source>
</evidence>
<dbReference type="Proteomes" id="UP000616885">
    <property type="component" value="Unassembled WGS sequence"/>
</dbReference>
<keyword evidence="8" id="KW-0808">Transferase</keyword>
<evidence type="ECO:0000256" key="3">
    <source>
        <dbReference type="ARBA" id="ARBA00011534"/>
    </source>
</evidence>
<dbReference type="PROSITE" id="PS50011">
    <property type="entry name" value="PROTEIN_KINASE_DOM"/>
    <property type="match status" value="1"/>
</dbReference>
<evidence type="ECO:0000256" key="17">
    <source>
        <dbReference type="ARBA" id="ARBA00048679"/>
    </source>
</evidence>
<accession>A0A8H7N0L6</accession>
<evidence type="ECO:0000256" key="13">
    <source>
        <dbReference type="ARBA" id="ARBA00030237"/>
    </source>
</evidence>
<dbReference type="Gene3D" id="1.10.510.10">
    <property type="entry name" value="Transferase(Phosphotransferase) domain 1"/>
    <property type="match status" value="1"/>
</dbReference>
<dbReference type="GO" id="GO:0004674">
    <property type="term" value="F:protein serine/threonine kinase activity"/>
    <property type="evidence" value="ECO:0007669"/>
    <property type="project" value="UniProtKB-KW"/>
</dbReference>
<comment type="catalytic activity">
    <reaction evidence="16">
        <text>L-threonyl-[protein] + ATP = O-phospho-L-threonyl-[protein] + ADP + H(+)</text>
        <dbReference type="Rhea" id="RHEA:46608"/>
        <dbReference type="Rhea" id="RHEA-COMP:11060"/>
        <dbReference type="Rhea" id="RHEA-COMP:11605"/>
        <dbReference type="ChEBI" id="CHEBI:15378"/>
        <dbReference type="ChEBI" id="CHEBI:30013"/>
        <dbReference type="ChEBI" id="CHEBI:30616"/>
        <dbReference type="ChEBI" id="CHEBI:61977"/>
        <dbReference type="ChEBI" id="CHEBI:456216"/>
        <dbReference type="EC" id="2.7.11.1"/>
    </reaction>
</comment>
<evidence type="ECO:0000259" key="19">
    <source>
        <dbReference type="PROSITE" id="PS50011"/>
    </source>
</evidence>
<sequence length="967" mass="108840">MSTDDLTGLVLGLKLETEFAQDGSTVHTIPQEETSESLIERWVPDESPTLGQKGGSSGVRLERCDKNGTQKRVVKEIGKFFDGQVRIDYARELEALRLISSFKVSTTPKKPSSDLFVEVFGWFENQESVFISMEYLELGDLSRYLSAPFPVDQTHQIISQLLQALEFLHSHMLTHQDLSPSNILIAAQHPEWIVKIAGFGSGKYRNWDYDTVVTLPMKTVEYMSPEKLGIRPFDSELASSADMWSLGVLIFKLLTNGTPFRSVYDLIEYNSGSIPLPGTERLRKSAPQSFQKIIEELLTVDPQNRPSARSCNKRDWGYIADENIVEGSIGRTSTSYSVDSLEKTRSSVETSSTSIHSGHTTTSSDVEFRRGGTRRSLYYNTDLAQAEKEVGEPEVCRHFQHPEKEVVSEALASNILTTEKEVLHQALPTQVTAPRVAFPEKEVIQIAPSVNRGPVATWPAQKQSEISRADSYGKNKPNKLQKLQETLFRAKSKDASRPRLELLKCQQDMSKLAAKDPSKAADRGLKYIRSNFKTSFPLFQKCDECIRCYFQYNGFSLTARTRGPFCQVHRRQSGIMPFSPIHFFAMARQDVGTATTRYRSCVEEVQCLIELAKTDLGYLNYPLQFSVTNSDGLMEMTPLWLAALDKNQEVVDFMLSLETISVSEGVKSLCLLSKMGIPPSHHDSILQVVNMLPEDSARRTLREYLSSNGAYPNMPWVFASTHLLDQVLVKSGEGSANDSVPLQTREMLLPVYLPLVHALAIFPIATTKSQFPYASRLELFKILLKHGADTSRVHDERGSVTRAYSQRLSRGLDLLIGPLPAPRTVDIICDEVSGLVQIIHMIREQRPEERIDGLSRLSASFRELNASIFDETEKVKARHKSYASRGTIKIFSEGGRVPELETLDYDHKQTMFNICTAAEHCQLLLKDLGVPMDEDIMGGHKKYELRRYFEGTEIQVHEFLGELEDGN</sequence>
<gene>
    <name evidence="20" type="ORF">IM811_006823</name>
</gene>
<keyword evidence="12" id="KW-0813">Transport</keyword>
<dbReference type="InterPro" id="IPR000719">
    <property type="entry name" value="Prot_kinase_dom"/>
</dbReference>
<dbReference type="PANTHER" id="PTHR24348">
    <property type="entry name" value="SERINE/THREONINE-PROTEIN KINASE UNC-51-RELATED"/>
    <property type="match status" value="1"/>
</dbReference>
<evidence type="ECO:0000256" key="9">
    <source>
        <dbReference type="ARBA" id="ARBA00022741"/>
    </source>
</evidence>
<dbReference type="InterPro" id="IPR008266">
    <property type="entry name" value="Tyr_kinase_AS"/>
</dbReference>
<dbReference type="GO" id="GO:0034045">
    <property type="term" value="C:phagophore assembly site membrane"/>
    <property type="evidence" value="ECO:0007669"/>
    <property type="project" value="UniProtKB-SubCell"/>
</dbReference>
<evidence type="ECO:0000256" key="18">
    <source>
        <dbReference type="SAM" id="MobiDB-lite"/>
    </source>
</evidence>
<dbReference type="AlphaFoldDB" id="A0A8H7N0L6"/>
<evidence type="ECO:0000256" key="12">
    <source>
        <dbReference type="ARBA" id="ARBA00022927"/>
    </source>
</evidence>
<evidence type="ECO:0000256" key="14">
    <source>
        <dbReference type="ARBA" id="ARBA00030980"/>
    </source>
</evidence>
<protein>
    <recommendedName>
        <fullName evidence="6">EKC/KEOPS complex subunit BUD32</fullName>
        <ecNumber evidence="4">2.7.11.1</ecNumber>
    </recommendedName>
    <alternativeName>
        <fullName evidence="14 15">Atypical Serine/threonine protein kinase BUD32</fullName>
    </alternativeName>
    <alternativeName>
        <fullName evidence="13">Autophagy-related protein 1</fullName>
    </alternativeName>
    <alternativeName>
        <fullName evidence="5">EKC/KEOPS complex subunit bud32</fullName>
    </alternativeName>
</protein>
<evidence type="ECO:0000256" key="5">
    <source>
        <dbReference type="ARBA" id="ARBA00013948"/>
    </source>
</evidence>
<comment type="catalytic activity">
    <reaction evidence="17">
        <text>L-seryl-[protein] + ATP = O-phospho-L-seryl-[protein] + ADP + H(+)</text>
        <dbReference type="Rhea" id="RHEA:17989"/>
        <dbReference type="Rhea" id="RHEA-COMP:9863"/>
        <dbReference type="Rhea" id="RHEA-COMP:11604"/>
        <dbReference type="ChEBI" id="CHEBI:15378"/>
        <dbReference type="ChEBI" id="CHEBI:29999"/>
        <dbReference type="ChEBI" id="CHEBI:30616"/>
        <dbReference type="ChEBI" id="CHEBI:83421"/>
        <dbReference type="ChEBI" id="CHEBI:456216"/>
        <dbReference type="EC" id="2.7.11.1"/>
    </reaction>
</comment>
<feature type="domain" description="Protein kinase" evidence="19">
    <location>
        <begin position="44"/>
        <end position="317"/>
    </location>
</feature>
<evidence type="ECO:0000256" key="11">
    <source>
        <dbReference type="ARBA" id="ARBA00022840"/>
    </source>
</evidence>
<comment type="subunit">
    <text evidence="3">Component of the EKC/KEOPS complex composed of at least BUD32, CGI121, GON7, KAE1 and PCC1; the whole complex dimerizes.</text>
</comment>
<dbReference type="PANTHER" id="PTHR24348:SF22">
    <property type="entry name" value="NON-SPECIFIC SERINE_THREONINE PROTEIN KINASE"/>
    <property type="match status" value="1"/>
</dbReference>
<evidence type="ECO:0000256" key="8">
    <source>
        <dbReference type="ARBA" id="ARBA00022679"/>
    </source>
</evidence>
<dbReference type="Pfam" id="PF00069">
    <property type="entry name" value="Pkinase"/>
    <property type="match status" value="1"/>
</dbReference>
<evidence type="ECO:0000256" key="15">
    <source>
        <dbReference type="ARBA" id="ARBA00033194"/>
    </source>
</evidence>